<keyword evidence="3" id="KW-1185">Reference proteome</keyword>
<accession>A0AAJ0EVC5</accession>
<feature type="compositionally biased region" description="Basic and acidic residues" evidence="1">
    <location>
        <begin position="84"/>
        <end position="94"/>
    </location>
</feature>
<evidence type="ECO:0000256" key="1">
    <source>
        <dbReference type="SAM" id="MobiDB-lite"/>
    </source>
</evidence>
<sequence length="186" mass="19554">MVRVEERAGGNVIKIEDLIANLCGTGADRRRDRRQCGCAGCCSCVDVAPLNSARLDKRGKDSSSEDLDNRALHDNALPSGDRGNAGRRDGDSRGRGRGCGYNRATDGGNTSNGRDSENGGYANDGRDNGRASSTASDSDVRGRGEDGIDFGHQRLVRERVRGSLICNDIDETAGEHGRGSGLGTGA</sequence>
<name>A0AAJ0EVC5_9PEZI</name>
<feature type="compositionally biased region" description="Basic and acidic residues" evidence="1">
    <location>
        <begin position="55"/>
        <end position="73"/>
    </location>
</feature>
<gene>
    <name evidence="2" type="ORF">BDP55DRAFT_671090</name>
</gene>
<proteinExistence type="predicted"/>
<dbReference type="EMBL" id="JAHMHR010000033">
    <property type="protein sequence ID" value="KAK1673104.1"/>
    <property type="molecule type" value="Genomic_DNA"/>
</dbReference>
<comment type="caution">
    <text evidence="2">The sequence shown here is derived from an EMBL/GenBank/DDBJ whole genome shotgun (WGS) entry which is preliminary data.</text>
</comment>
<protein>
    <submittedName>
        <fullName evidence="2">Uncharacterized protein</fullName>
    </submittedName>
</protein>
<evidence type="ECO:0000313" key="3">
    <source>
        <dbReference type="Proteomes" id="UP001224890"/>
    </source>
</evidence>
<feature type="region of interest" description="Disordered" evidence="1">
    <location>
        <begin position="55"/>
        <end position="147"/>
    </location>
</feature>
<reference evidence="2" key="1">
    <citation type="submission" date="2021-06" db="EMBL/GenBank/DDBJ databases">
        <title>Comparative genomics, transcriptomics and evolutionary studies reveal genomic signatures of adaptation to plant cell wall in hemibiotrophic fungi.</title>
        <authorList>
            <consortium name="DOE Joint Genome Institute"/>
            <person name="Baroncelli R."/>
            <person name="Diaz J.F."/>
            <person name="Benocci T."/>
            <person name="Peng M."/>
            <person name="Battaglia E."/>
            <person name="Haridas S."/>
            <person name="Andreopoulos W."/>
            <person name="Labutti K."/>
            <person name="Pangilinan J."/>
            <person name="Floch G.L."/>
            <person name="Makela M.R."/>
            <person name="Henrissat B."/>
            <person name="Grigoriev I.V."/>
            <person name="Crouch J.A."/>
            <person name="De Vries R.P."/>
            <person name="Sukno S.A."/>
            <person name="Thon M.R."/>
        </authorList>
    </citation>
    <scope>NUCLEOTIDE SEQUENCE</scope>
    <source>
        <strain evidence="2">CBS 193.32</strain>
    </source>
</reference>
<organism evidence="2 3">
    <name type="scientific">Colletotrichum godetiae</name>
    <dbReference type="NCBI Taxonomy" id="1209918"/>
    <lineage>
        <taxon>Eukaryota</taxon>
        <taxon>Fungi</taxon>
        <taxon>Dikarya</taxon>
        <taxon>Ascomycota</taxon>
        <taxon>Pezizomycotina</taxon>
        <taxon>Sordariomycetes</taxon>
        <taxon>Hypocreomycetidae</taxon>
        <taxon>Glomerellales</taxon>
        <taxon>Glomerellaceae</taxon>
        <taxon>Colletotrichum</taxon>
        <taxon>Colletotrichum acutatum species complex</taxon>
    </lineage>
</organism>
<feature type="compositionally biased region" description="Basic and acidic residues" evidence="1">
    <location>
        <begin position="138"/>
        <end position="147"/>
    </location>
</feature>
<dbReference type="AlphaFoldDB" id="A0AAJ0EVC5"/>
<evidence type="ECO:0000313" key="2">
    <source>
        <dbReference type="EMBL" id="KAK1673104.1"/>
    </source>
</evidence>
<dbReference type="Proteomes" id="UP001224890">
    <property type="component" value="Unassembled WGS sequence"/>
</dbReference>
<dbReference type="GeneID" id="85459961"/>
<dbReference type="RefSeq" id="XP_060427107.1">
    <property type="nucleotide sequence ID" value="XM_060575435.1"/>
</dbReference>